<proteinExistence type="predicted"/>
<feature type="region of interest" description="Disordered" evidence="1">
    <location>
        <begin position="101"/>
        <end position="144"/>
    </location>
</feature>
<keyword evidence="3" id="KW-1185">Reference proteome</keyword>
<reference evidence="3" key="1">
    <citation type="journal article" date="2019" name="Int. J. Syst. Evol. Microbiol.">
        <title>The Global Catalogue of Microorganisms (GCM) 10K type strain sequencing project: providing services to taxonomists for standard genome sequencing and annotation.</title>
        <authorList>
            <consortium name="The Broad Institute Genomics Platform"/>
            <consortium name="The Broad Institute Genome Sequencing Center for Infectious Disease"/>
            <person name="Wu L."/>
            <person name="Ma J."/>
        </authorList>
    </citation>
    <scope>NUCLEOTIDE SEQUENCE [LARGE SCALE GENOMIC DNA]</scope>
    <source>
        <strain evidence="3">JCM 13006</strain>
    </source>
</reference>
<evidence type="ECO:0000313" key="3">
    <source>
        <dbReference type="Proteomes" id="UP001501752"/>
    </source>
</evidence>
<feature type="compositionally biased region" description="Basic and acidic residues" evidence="1">
    <location>
        <begin position="134"/>
        <end position="144"/>
    </location>
</feature>
<comment type="caution">
    <text evidence="2">The sequence shown here is derived from an EMBL/GenBank/DDBJ whole genome shotgun (WGS) entry which is preliminary data.</text>
</comment>
<gene>
    <name evidence="2" type="ORF">GCM10023235_72130</name>
</gene>
<dbReference type="RefSeq" id="WP_345701123.1">
    <property type="nucleotide sequence ID" value="NZ_BAABIS010000001.1"/>
</dbReference>
<evidence type="ECO:0000256" key="1">
    <source>
        <dbReference type="SAM" id="MobiDB-lite"/>
    </source>
</evidence>
<accession>A0ABP9EK79</accession>
<name>A0ABP9EK79_9ACTN</name>
<dbReference type="Proteomes" id="UP001501752">
    <property type="component" value="Unassembled WGS sequence"/>
</dbReference>
<evidence type="ECO:0000313" key="2">
    <source>
        <dbReference type="EMBL" id="GAA4881416.1"/>
    </source>
</evidence>
<sequence>MAEGGRALVLVGGVFGHASRKDALLTEPGVIDNDRVPHLGVAPYRPTGAEVRTASAAPAAVPSRGVPLFARVDPVLDDLGGPTVLELELVEPNLFLVPGDRRGGSGTLRRRGGDAGPKAAPTRGAGVAAGGGVRAHDRGAAREGRPSVRIVEVLPGY</sequence>
<dbReference type="EMBL" id="BAABIS010000001">
    <property type="protein sequence ID" value="GAA4881416.1"/>
    <property type="molecule type" value="Genomic_DNA"/>
</dbReference>
<protein>
    <submittedName>
        <fullName evidence="2">Uncharacterized protein</fullName>
    </submittedName>
</protein>
<organism evidence="2 3">
    <name type="scientific">Kitasatospora terrestris</name>
    <dbReference type="NCBI Taxonomy" id="258051"/>
    <lineage>
        <taxon>Bacteria</taxon>
        <taxon>Bacillati</taxon>
        <taxon>Actinomycetota</taxon>
        <taxon>Actinomycetes</taxon>
        <taxon>Kitasatosporales</taxon>
        <taxon>Streptomycetaceae</taxon>
        <taxon>Kitasatospora</taxon>
    </lineage>
</organism>